<dbReference type="InterPro" id="IPR011004">
    <property type="entry name" value="Trimer_LpxA-like_sf"/>
</dbReference>
<dbReference type="InterPro" id="IPR018357">
    <property type="entry name" value="Hexapep_transf_CS"/>
</dbReference>
<dbReference type="InterPro" id="IPR001451">
    <property type="entry name" value="Hexapep"/>
</dbReference>
<keyword evidence="5" id="KW-0472">Membrane</keyword>
<dbReference type="PIRSF" id="PIRSF000441">
    <property type="entry name" value="CysE"/>
    <property type="match status" value="1"/>
</dbReference>
<keyword evidence="3" id="KW-0677">Repeat</keyword>
<evidence type="ECO:0000256" key="2">
    <source>
        <dbReference type="ARBA" id="ARBA00022679"/>
    </source>
</evidence>
<keyword evidence="4" id="KW-0012">Acyltransferase</keyword>
<evidence type="ECO:0000256" key="5">
    <source>
        <dbReference type="SAM" id="Phobius"/>
    </source>
</evidence>
<dbReference type="EMBL" id="WNCN01000028">
    <property type="protein sequence ID" value="MTU41061.1"/>
    <property type="molecule type" value="Genomic_DNA"/>
</dbReference>
<keyword evidence="2" id="KW-0808">Transferase</keyword>
<dbReference type="SUPFAM" id="SSF51161">
    <property type="entry name" value="Trimeric LpxA-like enzymes"/>
    <property type="match status" value="1"/>
</dbReference>
<proteinExistence type="inferred from homology"/>
<dbReference type="RefSeq" id="WP_122298812.1">
    <property type="nucleotide sequence ID" value="NZ_JBCJAC010000018.1"/>
</dbReference>
<accession>A0ABW9SH66</accession>
<dbReference type="Proteomes" id="UP000434916">
    <property type="component" value="Unassembled WGS sequence"/>
</dbReference>
<dbReference type="PANTHER" id="PTHR42811">
    <property type="entry name" value="SERINE ACETYLTRANSFERASE"/>
    <property type="match status" value="1"/>
</dbReference>
<protein>
    <submittedName>
        <fullName evidence="6">Serine acetyltransferase</fullName>
    </submittedName>
</protein>
<comment type="similarity">
    <text evidence="1">Belongs to the transferase hexapeptide repeat family.</text>
</comment>
<keyword evidence="5" id="KW-1133">Transmembrane helix</keyword>
<reference evidence="6 7" key="1">
    <citation type="journal article" date="2019" name="Nat. Med.">
        <title>A library of human gut bacterial isolates paired with longitudinal multiomics data enables mechanistic microbiome research.</title>
        <authorList>
            <person name="Poyet M."/>
            <person name="Groussin M."/>
            <person name="Gibbons S.M."/>
            <person name="Avila-Pacheco J."/>
            <person name="Jiang X."/>
            <person name="Kearney S.M."/>
            <person name="Perrotta A.R."/>
            <person name="Berdy B."/>
            <person name="Zhao S."/>
            <person name="Lieberman T.D."/>
            <person name="Swanson P.K."/>
            <person name="Smith M."/>
            <person name="Roesemann S."/>
            <person name="Alexander J.E."/>
            <person name="Rich S.A."/>
            <person name="Livny J."/>
            <person name="Vlamakis H."/>
            <person name="Clish C."/>
            <person name="Bullock K."/>
            <person name="Deik A."/>
            <person name="Scott J."/>
            <person name="Pierce K.A."/>
            <person name="Xavier R.J."/>
            <person name="Alm E.J."/>
        </authorList>
    </citation>
    <scope>NUCLEOTIDE SEQUENCE [LARGE SCALE GENOMIC DNA]</scope>
    <source>
        <strain evidence="6 7">BIOML-A29</strain>
    </source>
</reference>
<keyword evidence="5" id="KW-0812">Transmembrane</keyword>
<organism evidence="6 7">
    <name type="scientific">Parabacteroides merdae</name>
    <dbReference type="NCBI Taxonomy" id="46503"/>
    <lineage>
        <taxon>Bacteria</taxon>
        <taxon>Pseudomonadati</taxon>
        <taxon>Bacteroidota</taxon>
        <taxon>Bacteroidia</taxon>
        <taxon>Bacteroidales</taxon>
        <taxon>Tannerellaceae</taxon>
        <taxon>Parabacteroides</taxon>
    </lineage>
</organism>
<dbReference type="Gene3D" id="2.160.10.10">
    <property type="entry name" value="Hexapeptide repeat proteins"/>
    <property type="match status" value="1"/>
</dbReference>
<dbReference type="CDD" id="cd03354">
    <property type="entry name" value="LbH_SAT"/>
    <property type="match status" value="1"/>
</dbReference>
<dbReference type="InterPro" id="IPR045304">
    <property type="entry name" value="LbH_SAT"/>
</dbReference>
<sequence length="142" mass="15295">MLNAIYFYRVSRWLYLHHIPVLPKLITLLIFLIYNSKIPYQAKIGRESTFGYGGMGVVIHSKSIIGENCTICQQVTIGGGNSRFPGVPVIGNNVYIAKGSIVMGGITIGNNVTIGANAVVTKPVPDNAIVAGVPAKILRIKE</sequence>
<gene>
    <name evidence="6" type="ORF">GMD82_16760</name>
</gene>
<evidence type="ECO:0000313" key="6">
    <source>
        <dbReference type="EMBL" id="MTU41061.1"/>
    </source>
</evidence>
<comment type="caution">
    <text evidence="6">The sequence shown here is derived from an EMBL/GenBank/DDBJ whole genome shotgun (WGS) entry which is preliminary data.</text>
</comment>
<evidence type="ECO:0000313" key="7">
    <source>
        <dbReference type="Proteomes" id="UP000434916"/>
    </source>
</evidence>
<evidence type="ECO:0000256" key="1">
    <source>
        <dbReference type="ARBA" id="ARBA00007274"/>
    </source>
</evidence>
<feature type="transmembrane region" description="Helical" evidence="5">
    <location>
        <begin position="15"/>
        <end position="34"/>
    </location>
</feature>
<keyword evidence="7" id="KW-1185">Reference proteome</keyword>
<evidence type="ECO:0000256" key="3">
    <source>
        <dbReference type="ARBA" id="ARBA00022737"/>
    </source>
</evidence>
<dbReference type="Pfam" id="PF00132">
    <property type="entry name" value="Hexapep"/>
    <property type="match status" value="1"/>
</dbReference>
<name>A0ABW9SH66_9BACT</name>
<evidence type="ECO:0000256" key="4">
    <source>
        <dbReference type="ARBA" id="ARBA00023315"/>
    </source>
</evidence>
<dbReference type="PROSITE" id="PS00101">
    <property type="entry name" value="HEXAPEP_TRANSFERASES"/>
    <property type="match status" value="1"/>
</dbReference>
<dbReference type="InterPro" id="IPR005881">
    <property type="entry name" value="Ser_O-AcTrfase"/>
</dbReference>